<evidence type="ECO:0000313" key="5">
    <source>
        <dbReference type="EMBL" id="KAK7795518.1"/>
    </source>
</evidence>
<reference evidence="5 6" key="1">
    <citation type="journal article" date="2023" name="bioRxiv">
        <title>Conserved and derived expression patterns and positive selection on dental genes reveal complex evolutionary context of ever-growing rodent molars.</title>
        <authorList>
            <person name="Calamari Z.T."/>
            <person name="Song A."/>
            <person name="Cohen E."/>
            <person name="Akter M."/>
            <person name="Roy R.D."/>
            <person name="Hallikas O."/>
            <person name="Christensen M.M."/>
            <person name="Li P."/>
            <person name="Marangoni P."/>
            <person name="Jernvall J."/>
            <person name="Klein O.D."/>
        </authorList>
    </citation>
    <scope>NUCLEOTIDE SEQUENCE [LARGE SCALE GENOMIC DNA]</scope>
    <source>
        <strain evidence="5">V071</strain>
    </source>
</reference>
<dbReference type="InterPro" id="IPR010497">
    <property type="entry name" value="Epoxide_hydro_N"/>
</dbReference>
<dbReference type="Pfam" id="PF06441">
    <property type="entry name" value="EHN"/>
    <property type="match status" value="1"/>
</dbReference>
<dbReference type="GO" id="GO:0004301">
    <property type="term" value="F:epoxide hydrolase activity"/>
    <property type="evidence" value="ECO:0007669"/>
    <property type="project" value="TreeGrafter"/>
</dbReference>
<feature type="chain" id="PRO_5043429713" description="Epoxide hydrolase N-terminal domain-containing protein" evidence="3">
    <location>
        <begin position="22"/>
        <end position="121"/>
    </location>
</feature>
<comment type="caution">
    <text evidence="5">The sequence shown here is derived from an EMBL/GenBank/DDBJ whole genome shotgun (WGS) entry which is preliminary data.</text>
</comment>
<dbReference type="GO" id="GO:0019369">
    <property type="term" value="P:arachidonate metabolic process"/>
    <property type="evidence" value="ECO:0007669"/>
    <property type="project" value="TreeGrafter"/>
</dbReference>
<evidence type="ECO:0000256" key="1">
    <source>
        <dbReference type="ARBA" id="ARBA00010088"/>
    </source>
</evidence>
<keyword evidence="2" id="KW-0378">Hydrolase</keyword>
<dbReference type="AlphaFoldDB" id="A0AAW0H280"/>
<evidence type="ECO:0000256" key="2">
    <source>
        <dbReference type="ARBA" id="ARBA00022801"/>
    </source>
</evidence>
<dbReference type="SUPFAM" id="SSF53474">
    <property type="entry name" value="alpha/beta-Hydrolases"/>
    <property type="match status" value="1"/>
</dbReference>
<name>A0AAW0H280_MYOGA</name>
<dbReference type="Gene3D" id="3.40.50.1820">
    <property type="entry name" value="alpha/beta hydrolase"/>
    <property type="match status" value="1"/>
</dbReference>
<accession>A0AAW0H280</accession>
<dbReference type="PANTHER" id="PTHR21661:SF78">
    <property type="entry name" value="EPOXIDE HYDROLASE 1"/>
    <property type="match status" value="1"/>
</dbReference>
<keyword evidence="3" id="KW-0732">Signal</keyword>
<dbReference type="GO" id="GO:0097176">
    <property type="term" value="P:epoxide metabolic process"/>
    <property type="evidence" value="ECO:0007669"/>
    <property type="project" value="TreeGrafter"/>
</dbReference>
<dbReference type="EMBL" id="JBBHLL010002211">
    <property type="protein sequence ID" value="KAK7795518.1"/>
    <property type="molecule type" value="Genomic_DNA"/>
</dbReference>
<comment type="similarity">
    <text evidence="1">Belongs to the peptidase S33 family.</text>
</comment>
<dbReference type="PANTHER" id="PTHR21661">
    <property type="entry name" value="EPOXIDE HYDROLASE 1-RELATED"/>
    <property type="match status" value="1"/>
</dbReference>
<evidence type="ECO:0000256" key="3">
    <source>
        <dbReference type="SAM" id="SignalP"/>
    </source>
</evidence>
<sequence>MWLEILLASVLGLVIYWFVSQDKEEALPLGDGWWGPGSKPTAREDESIRPFKVETSDEEIKDLHQRIDRFRATPPLEGSRFHYGFNASYLKKVVSYWRNEFDWRKQVEIINQYPHFKTKIE</sequence>
<gene>
    <name evidence="5" type="ORF">U0070_006453</name>
</gene>
<keyword evidence="6" id="KW-1185">Reference proteome</keyword>
<evidence type="ECO:0000313" key="6">
    <source>
        <dbReference type="Proteomes" id="UP001488838"/>
    </source>
</evidence>
<feature type="non-terminal residue" evidence="5">
    <location>
        <position position="121"/>
    </location>
</feature>
<evidence type="ECO:0000259" key="4">
    <source>
        <dbReference type="Pfam" id="PF06441"/>
    </source>
</evidence>
<proteinExistence type="inferred from homology"/>
<protein>
    <recommendedName>
        <fullName evidence="4">Epoxide hydrolase N-terminal domain-containing protein</fullName>
    </recommendedName>
</protein>
<dbReference type="InterPro" id="IPR029058">
    <property type="entry name" value="AB_hydrolase_fold"/>
</dbReference>
<feature type="signal peptide" evidence="3">
    <location>
        <begin position="1"/>
        <end position="21"/>
    </location>
</feature>
<feature type="domain" description="Epoxide hydrolase N-terminal" evidence="4">
    <location>
        <begin position="48"/>
        <end position="121"/>
    </location>
</feature>
<organism evidence="5 6">
    <name type="scientific">Myodes glareolus</name>
    <name type="common">Bank vole</name>
    <name type="synonym">Clethrionomys glareolus</name>
    <dbReference type="NCBI Taxonomy" id="447135"/>
    <lineage>
        <taxon>Eukaryota</taxon>
        <taxon>Metazoa</taxon>
        <taxon>Chordata</taxon>
        <taxon>Craniata</taxon>
        <taxon>Vertebrata</taxon>
        <taxon>Euteleostomi</taxon>
        <taxon>Mammalia</taxon>
        <taxon>Eutheria</taxon>
        <taxon>Euarchontoglires</taxon>
        <taxon>Glires</taxon>
        <taxon>Rodentia</taxon>
        <taxon>Myomorpha</taxon>
        <taxon>Muroidea</taxon>
        <taxon>Cricetidae</taxon>
        <taxon>Arvicolinae</taxon>
        <taxon>Myodes</taxon>
    </lineage>
</organism>
<dbReference type="Proteomes" id="UP001488838">
    <property type="component" value="Unassembled WGS sequence"/>
</dbReference>